<dbReference type="EMBL" id="JACHFC010000019">
    <property type="protein sequence ID" value="MBB6208607.1"/>
    <property type="molecule type" value="Genomic_DNA"/>
</dbReference>
<sequence>HIAIYLDFIFSFASMEIKLELRDLSSLSSFWTYSVSVSINL</sequence>
<organism evidence="1 2">
    <name type="scientific">Borreliella lanei</name>
    <dbReference type="NCBI Taxonomy" id="373540"/>
    <lineage>
        <taxon>Bacteria</taxon>
        <taxon>Pseudomonadati</taxon>
        <taxon>Spirochaetota</taxon>
        <taxon>Spirochaetia</taxon>
        <taxon>Spirochaetales</taxon>
        <taxon>Borreliaceae</taxon>
        <taxon>Borreliella</taxon>
    </lineage>
</organism>
<accession>A0A7X0DLW4</accession>
<evidence type="ECO:0000313" key="2">
    <source>
        <dbReference type="Proteomes" id="UP000575983"/>
    </source>
</evidence>
<dbReference type="Proteomes" id="UP000575983">
    <property type="component" value="Unassembled WGS sequence"/>
</dbReference>
<proteinExistence type="predicted"/>
<protein>
    <submittedName>
        <fullName evidence="1">Uncharacterized protein</fullName>
    </submittedName>
</protein>
<feature type="non-terminal residue" evidence="1">
    <location>
        <position position="1"/>
    </location>
</feature>
<gene>
    <name evidence="1" type="ORF">HNQ06_001137</name>
</gene>
<dbReference type="AlphaFoldDB" id="A0A7X0DLW4"/>
<reference evidence="1 2" key="1">
    <citation type="submission" date="2020-08" db="EMBL/GenBank/DDBJ databases">
        <title>Genomic Encyclopedia of Type Strains, Phase IV (KMG-IV): sequencing the most valuable type-strain genomes for metagenomic binning, comparative biology and taxonomic classification.</title>
        <authorList>
            <person name="Goeker M."/>
        </authorList>
    </citation>
    <scope>NUCLEOTIDE SEQUENCE [LARGE SCALE GENOMIC DNA]</scope>
    <source>
        <strain evidence="1 2">DSM 17992</strain>
    </source>
</reference>
<evidence type="ECO:0000313" key="1">
    <source>
        <dbReference type="EMBL" id="MBB6208607.1"/>
    </source>
</evidence>
<name>A0A7X0DLW4_9SPIR</name>
<comment type="caution">
    <text evidence="1">The sequence shown here is derived from an EMBL/GenBank/DDBJ whole genome shotgun (WGS) entry which is preliminary data.</text>
</comment>
<keyword evidence="2" id="KW-1185">Reference proteome</keyword>